<evidence type="ECO:0000259" key="2">
    <source>
        <dbReference type="PROSITE" id="PS50878"/>
    </source>
</evidence>
<feature type="domain" description="Reverse transcriptase" evidence="2">
    <location>
        <begin position="95"/>
        <end position="332"/>
    </location>
</feature>
<accession>A0ABX0GI59</accession>
<dbReference type="PANTHER" id="PTHR34047">
    <property type="entry name" value="NUCLEAR INTRON MATURASE 1, MITOCHONDRIAL-RELATED"/>
    <property type="match status" value="1"/>
</dbReference>
<dbReference type="CDD" id="cd01651">
    <property type="entry name" value="RT_G2_intron"/>
    <property type="match status" value="1"/>
</dbReference>
<evidence type="ECO:0000256" key="1">
    <source>
        <dbReference type="ARBA" id="ARBA00034120"/>
    </source>
</evidence>
<comment type="caution">
    <text evidence="3">The sequence shown here is derived from an EMBL/GenBank/DDBJ whole genome shotgun (WGS) entry which is preliminary data.</text>
</comment>
<dbReference type="InterPro" id="IPR025960">
    <property type="entry name" value="RVT_N"/>
</dbReference>
<evidence type="ECO:0000313" key="4">
    <source>
        <dbReference type="Proteomes" id="UP000697802"/>
    </source>
</evidence>
<proteinExistence type="inferred from homology"/>
<organism evidence="3 4">
    <name type="scientific">Photorhabdus tasmaniensis</name>
    <dbReference type="NCBI Taxonomy" id="1004159"/>
    <lineage>
        <taxon>Bacteria</taxon>
        <taxon>Pseudomonadati</taxon>
        <taxon>Pseudomonadota</taxon>
        <taxon>Gammaproteobacteria</taxon>
        <taxon>Enterobacterales</taxon>
        <taxon>Morganellaceae</taxon>
        <taxon>Photorhabdus</taxon>
    </lineage>
</organism>
<reference evidence="3 4" key="1">
    <citation type="submission" date="2018-02" db="EMBL/GenBank/DDBJ databases">
        <authorList>
            <person name="Machado R.A."/>
        </authorList>
    </citation>
    <scope>NUCLEOTIDE SEQUENCE [LARGE SCALE GENOMIC DNA]</scope>
    <source>
        <strain evidence="3 4">T327</strain>
    </source>
</reference>
<dbReference type="InterPro" id="IPR002711">
    <property type="entry name" value="HNH"/>
</dbReference>
<keyword evidence="3" id="KW-0548">Nucleotidyltransferase</keyword>
<dbReference type="PANTHER" id="PTHR34047:SF10">
    <property type="entry name" value="GROUP II INTRON-ASSOCIATED OPEN READING FRAME"/>
    <property type="match status" value="1"/>
</dbReference>
<dbReference type="EMBL" id="PUJU01000029">
    <property type="protein sequence ID" value="NHB88832.1"/>
    <property type="molecule type" value="Genomic_DNA"/>
</dbReference>
<dbReference type="InterPro" id="IPR051083">
    <property type="entry name" value="GrpII_Intron_Splice-Mob/Def"/>
</dbReference>
<dbReference type="SMART" id="SM00507">
    <property type="entry name" value="HNHc"/>
    <property type="match status" value="1"/>
</dbReference>
<dbReference type="InterPro" id="IPR030931">
    <property type="entry name" value="Group_II_RT_mat"/>
</dbReference>
<dbReference type="Pfam" id="PF01844">
    <property type="entry name" value="HNH"/>
    <property type="match status" value="1"/>
</dbReference>
<dbReference type="Pfam" id="PF13655">
    <property type="entry name" value="RVT_N"/>
    <property type="match status" value="1"/>
</dbReference>
<comment type="similarity">
    <text evidence="1">Belongs to the bacterial reverse transcriptase family.</text>
</comment>
<dbReference type="InterPro" id="IPR043502">
    <property type="entry name" value="DNA/RNA_pol_sf"/>
</dbReference>
<name>A0ABX0GI59_9GAMM</name>
<dbReference type="RefSeq" id="WP_133812887.1">
    <property type="nucleotide sequence ID" value="NZ_CAWPIF010000029.1"/>
</dbReference>
<keyword evidence="4" id="KW-1185">Reference proteome</keyword>
<keyword evidence="3" id="KW-0808">Transferase</keyword>
<dbReference type="InterPro" id="IPR003615">
    <property type="entry name" value="HNH_nuc"/>
</dbReference>
<dbReference type="CDD" id="cd00085">
    <property type="entry name" value="HNHc"/>
    <property type="match status" value="1"/>
</dbReference>
<dbReference type="Gene3D" id="1.10.30.50">
    <property type="match status" value="1"/>
</dbReference>
<gene>
    <name evidence="3" type="primary">ltrA</name>
    <name evidence="3" type="ORF">C5471_14415</name>
</gene>
<dbReference type="NCBIfam" id="TIGR04416">
    <property type="entry name" value="group_II_RT_mat"/>
    <property type="match status" value="1"/>
</dbReference>
<dbReference type="SUPFAM" id="SSF56672">
    <property type="entry name" value="DNA/RNA polymerases"/>
    <property type="match status" value="1"/>
</dbReference>
<dbReference type="GO" id="GO:0003964">
    <property type="term" value="F:RNA-directed DNA polymerase activity"/>
    <property type="evidence" value="ECO:0007669"/>
    <property type="project" value="UniProtKB-KW"/>
</dbReference>
<sequence>MTTQINGVGAPLDSSELWHHIPWESCHREVKRLQIRIVKATKEGRWNKVKALQRLLTHSFSGKALAVKRVTENRGKRTAGVDRVTWTTPKSKYHAITTLKSRGYRPKPLRRIYIPKSHGKKRPLSIPCMVDRAMQALYLLALEPVSETMADPHSYGFRLGRSTADAIEHCFSIFSKVNAARWVLEGDIKGCFDNLSHSWLLEHVPLSRNILNKWLKAGYLENQQRFQTREGTPQGGILSPALANLALDGLQEQLAQTCGKRSYKKGDKTRPKVNFVRYADDFIISGASKEALENEVLPVVRAFLKDRGLTLSEEKTRITYIDQGFDFLGQNVRRYGGKILIKPSRKSVQSLLKKVGSIIRRNLAADQRLLIGLLNPVIKGWVNYHQHVVSSKIFSRIDHEIWCKLWRWCCRRHPEKGQKWIKNRYFRRLRGKNWVFATPDEKPNSSDKPQQAILRSAAETSIRRHTKIKSAANPFDPDWESYFQQRAGNKMLNTLSGRKKLQNIWRSQQGLCPVCQQLITQESRWHLHHLVDLTKGGSNTLDNLVMLHTHCHENACSDRLKVVKPAPSRGL</sequence>
<dbReference type="InterPro" id="IPR013597">
    <property type="entry name" value="Mat_intron_G2"/>
</dbReference>
<dbReference type="Pfam" id="PF00078">
    <property type="entry name" value="RVT_1"/>
    <property type="match status" value="1"/>
</dbReference>
<protein>
    <submittedName>
        <fullName evidence="3">Group II intron reverse transcriptase/maturase</fullName>
    </submittedName>
</protein>
<evidence type="ECO:0000313" key="3">
    <source>
        <dbReference type="EMBL" id="NHB88832.1"/>
    </source>
</evidence>
<dbReference type="Proteomes" id="UP000697802">
    <property type="component" value="Unassembled WGS sequence"/>
</dbReference>
<dbReference type="PROSITE" id="PS50878">
    <property type="entry name" value="RT_POL"/>
    <property type="match status" value="1"/>
</dbReference>
<dbReference type="InterPro" id="IPR000477">
    <property type="entry name" value="RT_dom"/>
</dbReference>
<keyword evidence="3" id="KW-0695">RNA-directed DNA polymerase</keyword>
<dbReference type="Pfam" id="PF08388">
    <property type="entry name" value="GIIM"/>
    <property type="match status" value="1"/>
</dbReference>